<name>A0A6M3HS72_9GAMM</name>
<gene>
    <name evidence="1" type="ORF">E3E15_00415</name>
</gene>
<keyword evidence="2" id="KW-1185">Reference proteome</keyword>
<dbReference type="Proteomes" id="UP000503320">
    <property type="component" value="Chromosome"/>
</dbReference>
<dbReference type="RefSeq" id="WP_172106180.1">
    <property type="nucleotide sequence ID" value="NZ_CP038017.1"/>
</dbReference>
<dbReference type="AlphaFoldDB" id="A0A6M3HS72"/>
<dbReference type="KEGG" id="afri:E3E15_00415"/>
<protein>
    <submittedName>
        <fullName evidence="1">Uncharacterized protein</fullName>
    </submittedName>
</protein>
<evidence type="ECO:0000313" key="1">
    <source>
        <dbReference type="EMBL" id="QIV93900.1"/>
    </source>
</evidence>
<evidence type="ECO:0000313" key="2">
    <source>
        <dbReference type="Proteomes" id="UP000503320"/>
    </source>
</evidence>
<proteinExistence type="predicted"/>
<dbReference type="EMBL" id="CP038017">
    <property type="protein sequence ID" value="QIV93900.1"/>
    <property type="molecule type" value="Genomic_DNA"/>
</dbReference>
<organism evidence="1 2">
    <name type="scientific">Allofrancisella frigidaquae</name>
    <dbReference type="NCBI Taxonomy" id="1085644"/>
    <lineage>
        <taxon>Bacteria</taxon>
        <taxon>Pseudomonadati</taxon>
        <taxon>Pseudomonadota</taxon>
        <taxon>Gammaproteobacteria</taxon>
        <taxon>Thiotrichales</taxon>
        <taxon>Francisellaceae</taxon>
        <taxon>Allofrancisella</taxon>
    </lineage>
</organism>
<reference evidence="1 2" key="1">
    <citation type="submission" date="2019-03" db="EMBL/GenBank/DDBJ databases">
        <title>Complete Genome Sequence of Allofrancisella frigidaquae Strain SYSU 10HL1970 Isolated from Water-Cooling Systems in China.</title>
        <authorList>
            <person name="Ohrman C."/>
            <person name="Uneklint I."/>
            <person name="Sjodin A."/>
        </authorList>
    </citation>
    <scope>NUCLEOTIDE SEQUENCE [LARGE SCALE GENOMIC DNA]</scope>
    <source>
        <strain evidence="1 2">SYSU 10HL1970</strain>
    </source>
</reference>
<sequence>MSDIFISFNGDLKPTITVNTSTHTFPFINKEMNVTDNIFVSEFKIQNHSSASFTGPFIKFNPTGGMSEKNKELLINQLRKTEINEKSRIYIEAHGSLEDDFLTQRILAINSKQTAYYENNKISATDITEVLSKSTQVRSGLGIYVVACHSVRFASELIKELDNAGFRKIYTVGFLSKTIIDSNSISATQNKEFTFNIEYGECDGSYNEFDNKTAYFNEHFGGLIESVPYEIYKKRYLKDQICAPRKGDILIKSLLEFKLNIIDVLSKVDEIDINHLKTISKLTVSEGNNFFNSLIYIFKQLNLSRFYRELVLDCFKYLTTILSSQQKNNFLLFKNIAHSTNDKYIVSYLDQMIFTQVD</sequence>
<accession>A0A6M3HS72</accession>